<name>A0A0B6F6N8_9CORY</name>
<dbReference type="Gene3D" id="2.60.40.3700">
    <property type="match status" value="1"/>
</dbReference>
<keyword evidence="1" id="KW-0732">Signal</keyword>
<dbReference type="STRING" id="161899.CSING_12975"/>
<feature type="chain" id="PRO_5039037503" description="Secreted protein" evidence="1">
    <location>
        <begin position="22"/>
        <end position="202"/>
    </location>
</feature>
<reference evidence="2 3" key="1">
    <citation type="journal article" date="2015" name="Genome Announc.">
        <title>Complete Genome Sequence and Annotation of Corynebacterium singulare DSM 44357, Isolated from a Human Semen Specimen.</title>
        <authorList>
            <person name="Merten M."/>
            <person name="Brinkrolf K."/>
            <person name="Albersmeier A."/>
            <person name="Kutter Y."/>
            <person name="Ruckert C."/>
            <person name="Tauch A."/>
        </authorList>
    </citation>
    <scope>NUCLEOTIDE SEQUENCE [LARGE SCALE GENOMIC DNA]</scope>
    <source>
        <strain evidence="2">IBS B52218</strain>
    </source>
</reference>
<dbReference type="OrthoDB" id="73040at2"/>
<dbReference type="KEGG" id="csx:CSING_12975"/>
<dbReference type="RefSeq" id="WP_042532865.1">
    <property type="nucleotide sequence ID" value="NZ_CP010827.1"/>
</dbReference>
<organism evidence="2 3">
    <name type="scientific">Corynebacterium singulare</name>
    <dbReference type="NCBI Taxonomy" id="161899"/>
    <lineage>
        <taxon>Bacteria</taxon>
        <taxon>Bacillati</taxon>
        <taxon>Actinomycetota</taxon>
        <taxon>Actinomycetes</taxon>
        <taxon>Mycobacteriales</taxon>
        <taxon>Corynebacteriaceae</taxon>
        <taxon>Corynebacterium</taxon>
    </lineage>
</organism>
<dbReference type="EMBL" id="CP010827">
    <property type="protein sequence ID" value="AJI80080.1"/>
    <property type="molecule type" value="Genomic_DNA"/>
</dbReference>
<sequence length="202" mass="21839">MKRFISLAAACAAAVTLSACSTESPVPTEASKSEAATTEVQQVSAEEIQAEFDLEGLDGQEIVDKLDRQSKDERNSDLIASVRPNELILATEQGEASLPLPEDKFYLSVAPYLSRTHDCFNHSLTTCTGELSQEDIHITITDDEGNELVNEDTTTFDNGFIGYWLPADKKGTITIEQDGKTGEVPLDTSDEGGTCVTTLQMA</sequence>
<feature type="signal peptide" evidence="1">
    <location>
        <begin position="1"/>
        <end position="21"/>
    </location>
</feature>
<dbReference type="AlphaFoldDB" id="A0A0B6F6N8"/>
<evidence type="ECO:0008006" key="4">
    <source>
        <dbReference type="Google" id="ProtNLM"/>
    </source>
</evidence>
<dbReference type="PROSITE" id="PS51257">
    <property type="entry name" value="PROKAR_LIPOPROTEIN"/>
    <property type="match status" value="1"/>
</dbReference>
<protein>
    <recommendedName>
        <fullName evidence="4">Secreted protein</fullName>
    </recommendedName>
</protein>
<evidence type="ECO:0000256" key="1">
    <source>
        <dbReference type="SAM" id="SignalP"/>
    </source>
</evidence>
<dbReference type="Pfam" id="PF21172">
    <property type="entry name" value="CueP"/>
    <property type="match status" value="1"/>
</dbReference>
<proteinExistence type="predicted"/>
<dbReference type="NCBIfam" id="NF038094">
    <property type="entry name" value="CueP_fam"/>
    <property type="match status" value="1"/>
</dbReference>
<accession>A0A0B6F6N8</accession>
<dbReference type="InterPro" id="IPR047808">
    <property type="entry name" value="CueP-like"/>
</dbReference>
<dbReference type="Proteomes" id="UP000031890">
    <property type="component" value="Chromosome"/>
</dbReference>
<evidence type="ECO:0000313" key="3">
    <source>
        <dbReference type="Proteomes" id="UP000031890"/>
    </source>
</evidence>
<gene>
    <name evidence="2" type="ORF">CSING_12975</name>
</gene>
<evidence type="ECO:0000313" key="2">
    <source>
        <dbReference type="EMBL" id="AJI80080.1"/>
    </source>
</evidence>
<dbReference type="HOGENOM" id="CLU_115304_0_0_11"/>